<sequence length="183" mass="21614">MMKRFRLKYFIYFFIFVILISQYELTEARNYNSRNRHRRSERIDYQGRNGYGNDYQGRNGYGNNQRNGYGNGQRSMQENENNNQKISSISPMALLDKMYDLKNTNAKMFQELWNGQQKGFNLIQNKIDKMSKEMKDFEKKLSGMKKNESLPDNEKKLSNKENDIAPLGEKKQSENKSTTLKSA</sequence>
<feature type="chain" id="PRO_5005891178" evidence="2">
    <location>
        <begin position="29"/>
        <end position="183"/>
    </location>
</feature>
<dbReference type="Proteomes" id="UP000038045">
    <property type="component" value="Unplaced"/>
</dbReference>
<reference evidence="4" key="1">
    <citation type="submission" date="2017-02" db="UniProtKB">
        <authorList>
            <consortium name="WormBaseParasite"/>
        </authorList>
    </citation>
    <scope>IDENTIFICATION</scope>
</reference>
<evidence type="ECO:0000313" key="4">
    <source>
        <dbReference type="WBParaSite" id="PTRK_0000262800.1"/>
    </source>
</evidence>
<feature type="region of interest" description="Disordered" evidence="1">
    <location>
        <begin position="138"/>
        <end position="183"/>
    </location>
</feature>
<feature type="compositionally biased region" description="Polar residues" evidence="1">
    <location>
        <begin position="75"/>
        <end position="86"/>
    </location>
</feature>
<accession>A0A0N4Z686</accession>
<dbReference type="AlphaFoldDB" id="A0A0N4Z686"/>
<feature type="compositionally biased region" description="Basic and acidic residues" evidence="1">
    <location>
        <begin position="138"/>
        <end position="174"/>
    </location>
</feature>
<organism evidence="3 4">
    <name type="scientific">Parastrongyloides trichosuri</name>
    <name type="common">Possum-specific nematode worm</name>
    <dbReference type="NCBI Taxonomy" id="131310"/>
    <lineage>
        <taxon>Eukaryota</taxon>
        <taxon>Metazoa</taxon>
        <taxon>Ecdysozoa</taxon>
        <taxon>Nematoda</taxon>
        <taxon>Chromadorea</taxon>
        <taxon>Rhabditida</taxon>
        <taxon>Tylenchina</taxon>
        <taxon>Panagrolaimomorpha</taxon>
        <taxon>Strongyloidoidea</taxon>
        <taxon>Strongyloididae</taxon>
        <taxon>Parastrongyloides</taxon>
    </lineage>
</organism>
<keyword evidence="3" id="KW-1185">Reference proteome</keyword>
<evidence type="ECO:0000313" key="3">
    <source>
        <dbReference type="Proteomes" id="UP000038045"/>
    </source>
</evidence>
<dbReference type="WBParaSite" id="PTRK_0000262800.1">
    <property type="protein sequence ID" value="PTRK_0000262800.1"/>
    <property type="gene ID" value="PTRK_0000262800"/>
</dbReference>
<keyword evidence="2" id="KW-0732">Signal</keyword>
<feature type="region of interest" description="Disordered" evidence="1">
    <location>
        <begin position="32"/>
        <end position="86"/>
    </location>
</feature>
<evidence type="ECO:0000256" key="1">
    <source>
        <dbReference type="SAM" id="MobiDB-lite"/>
    </source>
</evidence>
<protein>
    <submittedName>
        <fullName evidence="4">DUF148 domain-containing protein</fullName>
    </submittedName>
</protein>
<proteinExistence type="predicted"/>
<evidence type="ECO:0000256" key="2">
    <source>
        <dbReference type="SAM" id="SignalP"/>
    </source>
</evidence>
<feature type="compositionally biased region" description="Low complexity" evidence="1">
    <location>
        <begin position="46"/>
        <end position="74"/>
    </location>
</feature>
<feature type="signal peptide" evidence="2">
    <location>
        <begin position="1"/>
        <end position="28"/>
    </location>
</feature>
<name>A0A0N4Z686_PARTI</name>